<proteinExistence type="inferred from homology"/>
<name>A0A1M4WWV3_9ACTN</name>
<dbReference type="PROSITE" id="PS50125">
    <property type="entry name" value="GUANYLATE_CYCLASE_2"/>
    <property type="match status" value="1"/>
</dbReference>
<feature type="domain" description="Guanylate cyclase" evidence="2">
    <location>
        <begin position="219"/>
        <end position="329"/>
    </location>
</feature>
<sequence>MDPLDPEVNRPPKKPSNEGLRLPRHLLEYLERAGVTQEAAEEAIREGQLHRLAVDVILGPIDQRMSIEELSSRSGVEIDSLRSIWRALGFIDVEEGSKIYSEVDLEATVVLKPLIRTEMGRDIAIKLARIVGSSMSRIAEAEVVAALVGERSGPIVSALEAYDQNLELADRFARFAERTLSVVPELLGYSWLRHLHGSAQRIISTSDRSLLDSSLIELSVAFIDMVGFTALSQQLSAKELTKVVAHFEALAYDTVAEVGGRVVKTIGDEIMFVSEDPVLATEICLVLRERFAQENDMSAQVRAGVAFGPVLPISGDYFGTVVNLASRIVNIASPGAVVVADLVHERIERSDKFDTFALRSRYIKDIGYEQLWAVVRKGEFSIGEQ</sequence>
<dbReference type="CDD" id="cd07302">
    <property type="entry name" value="CHD"/>
    <property type="match status" value="1"/>
</dbReference>
<dbReference type="Pfam" id="PF00211">
    <property type="entry name" value="Guanylate_cyc"/>
    <property type="match status" value="1"/>
</dbReference>
<dbReference type="Pfam" id="PF16701">
    <property type="entry name" value="Ad_Cy_reg"/>
    <property type="match status" value="1"/>
</dbReference>
<dbReference type="InterPro" id="IPR032026">
    <property type="entry name" value="Ad_Cy_reg"/>
</dbReference>
<dbReference type="SMART" id="SM00044">
    <property type="entry name" value="CYCc"/>
    <property type="match status" value="1"/>
</dbReference>
<dbReference type="PANTHER" id="PTHR43081:SF19">
    <property type="entry name" value="PH-SENSITIVE ADENYLATE CYCLASE RV1264"/>
    <property type="match status" value="1"/>
</dbReference>
<organism evidence="3 4">
    <name type="scientific">Ferrithrix thermotolerans DSM 19514</name>
    <dbReference type="NCBI Taxonomy" id="1121881"/>
    <lineage>
        <taxon>Bacteria</taxon>
        <taxon>Bacillati</taxon>
        <taxon>Actinomycetota</taxon>
        <taxon>Acidimicrobiia</taxon>
        <taxon>Acidimicrobiales</taxon>
        <taxon>Acidimicrobiaceae</taxon>
        <taxon>Ferrithrix</taxon>
    </lineage>
</organism>
<dbReference type="GO" id="GO:0035556">
    <property type="term" value="P:intracellular signal transduction"/>
    <property type="evidence" value="ECO:0007669"/>
    <property type="project" value="InterPro"/>
</dbReference>
<dbReference type="STRING" id="1121881.SAMN02745225_01807"/>
<dbReference type="OrthoDB" id="310836at2"/>
<dbReference type="SUPFAM" id="SSF55073">
    <property type="entry name" value="Nucleotide cyclase"/>
    <property type="match status" value="1"/>
</dbReference>
<accession>A0A1M4WWV3</accession>
<reference evidence="4" key="1">
    <citation type="submission" date="2016-11" db="EMBL/GenBank/DDBJ databases">
        <authorList>
            <person name="Varghese N."/>
            <person name="Submissions S."/>
        </authorList>
    </citation>
    <scope>NUCLEOTIDE SEQUENCE [LARGE SCALE GENOMIC DNA]</scope>
    <source>
        <strain evidence="4">DSM 19514</strain>
    </source>
</reference>
<evidence type="ECO:0000313" key="3">
    <source>
        <dbReference type="EMBL" id="SHE85462.1"/>
    </source>
</evidence>
<dbReference type="InterPro" id="IPR029787">
    <property type="entry name" value="Nucleotide_cyclase"/>
</dbReference>
<dbReference type="PANTHER" id="PTHR43081">
    <property type="entry name" value="ADENYLATE CYCLASE, TERMINAL-DIFFERENTIATION SPECIFIC-RELATED"/>
    <property type="match status" value="1"/>
</dbReference>
<dbReference type="RefSeq" id="WP_072791553.1">
    <property type="nucleotide sequence ID" value="NZ_FQUL01000030.1"/>
</dbReference>
<dbReference type="InterPro" id="IPR050697">
    <property type="entry name" value="Adenylyl/Guanylyl_Cyclase_3/4"/>
</dbReference>
<evidence type="ECO:0000256" key="1">
    <source>
        <dbReference type="ARBA" id="ARBA00005381"/>
    </source>
</evidence>
<evidence type="ECO:0000313" key="4">
    <source>
        <dbReference type="Proteomes" id="UP000184295"/>
    </source>
</evidence>
<keyword evidence="4" id="KW-1185">Reference proteome</keyword>
<evidence type="ECO:0000259" key="2">
    <source>
        <dbReference type="PROSITE" id="PS50125"/>
    </source>
</evidence>
<dbReference type="AlphaFoldDB" id="A0A1M4WWV3"/>
<comment type="similarity">
    <text evidence="1">Belongs to the adenylyl cyclase class-3 family.</text>
</comment>
<protein>
    <submittedName>
        <fullName evidence="3">Adenylate cyclase</fullName>
    </submittedName>
</protein>
<dbReference type="InterPro" id="IPR001054">
    <property type="entry name" value="A/G_cyclase"/>
</dbReference>
<dbReference type="EMBL" id="FQUL01000030">
    <property type="protein sequence ID" value="SHE85462.1"/>
    <property type="molecule type" value="Genomic_DNA"/>
</dbReference>
<dbReference type="GO" id="GO:0006171">
    <property type="term" value="P:cAMP biosynthetic process"/>
    <property type="evidence" value="ECO:0007669"/>
    <property type="project" value="TreeGrafter"/>
</dbReference>
<gene>
    <name evidence="3" type="ORF">SAMN02745225_01807</name>
</gene>
<dbReference type="Proteomes" id="UP000184295">
    <property type="component" value="Unassembled WGS sequence"/>
</dbReference>
<dbReference type="Gene3D" id="3.30.70.1230">
    <property type="entry name" value="Nucleotide cyclase"/>
    <property type="match status" value="1"/>
</dbReference>
<dbReference type="GO" id="GO:0004016">
    <property type="term" value="F:adenylate cyclase activity"/>
    <property type="evidence" value="ECO:0007669"/>
    <property type="project" value="UniProtKB-ARBA"/>
</dbReference>